<proteinExistence type="predicted"/>
<dbReference type="AlphaFoldDB" id="K0TLP4"/>
<protein>
    <submittedName>
        <fullName evidence="2">Uncharacterized protein</fullName>
    </submittedName>
</protein>
<evidence type="ECO:0000313" key="3">
    <source>
        <dbReference type="Proteomes" id="UP000266841"/>
    </source>
</evidence>
<dbReference type="EMBL" id="AGNL01006450">
    <property type="protein sequence ID" value="EJK72027.1"/>
    <property type="molecule type" value="Genomic_DNA"/>
</dbReference>
<reference evidence="2 3" key="1">
    <citation type="journal article" date="2012" name="Genome Biol.">
        <title>Genome and low-iron response of an oceanic diatom adapted to chronic iron limitation.</title>
        <authorList>
            <person name="Lommer M."/>
            <person name="Specht M."/>
            <person name="Roy A.S."/>
            <person name="Kraemer L."/>
            <person name="Andreson R."/>
            <person name="Gutowska M.A."/>
            <person name="Wolf J."/>
            <person name="Bergner S.V."/>
            <person name="Schilhabel M.B."/>
            <person name="Klostermeier U.C."/>
            <person name="Beiko R.G."/>
            <person name="Rosenstiel P."/>
            <person name="Hippler M."/>
            <person name="Laroche J."/>
        </authorList>
    </citation>
    <scope>NUCLEOTIDE SEQUENCE [LARGE SCALE GENOMIC DNA]</scope>
    <source>
        <strain evidence="2 3">CCMP1005</strain>
    </source>
</reference>
<dbReference type="Proteomes" id="UP000266841">
    <property type="component" value="Unassembled WGS sequence"/>
</dbReference>
<feature type="compositionally biased region" description="Basic and acidic residues" evidence="1">
    <location>
        <begin position="16"/>
        <end position="42"/>
    </location>
</feature>
<comment type="caution">
    <text evidence="2">The sequence shown here is derived from an EMBL/GenBank/DDBJ whole genome shotgun (WGS) entry which is preliminary data.</text>
</comment>
<sequence length="106" mass="11860">MFDDGDDEDESLIRSILERRNFSFAPTRRESRDRGFGRDRSNRNASKGRKHDGTTSSGNHDNRHQKAEEKEDAEEPEQPDLPTALAHLQAAAVPGDGGDTVELDRV</sequence>
<organism evidence="2 3">
    <name type="scientific">Thalassiosira oceanica</name>
    <name type="common">Marine diatom</name>
    <dbReference type="NCBI Taxonomy" id="159749"/>
    <lineage>
        <taxon>Eukaryota</taxon>
        <taxon>Sar</taxon>
        <taxon>Stramenopiles</taxon>
        <taxon>Ochrophyta</taxon>
        <taxon>Bacillariophyta</taxon>
        <taxon>Coscinodiscophyceae</taxon>
        <taxon>Thalassiosirophycidae</taxon>
        <taxon>Thalassiosirales</taxon>
        <taxon>Thalassiosiraceae</taxon>
        <taxon>Thalassiosira</taxon>
    </lineage>
</organism>
<feature type="compositionally biased region" description="Basic and acidic residues" evidence="1">
    <location>
        <begin position="60"/>
        <end position="69"/>
    </location>
</feature>
<evidence type="ECO:0000313" key="2">
    <source>
        <dbReference type="EMBL" id="EJK72027.1"/>
    </source>
</evidence>
<keyword evidence="3" id="KW-1185">Reference proteome</keyword>
<feature type="region of interest" description="Disordered" evidence="1">
    <location>
        <begin position="15"/>
        <end position="106"/>
    </location>
</feature>
<evidence type="ECO:0000256" key="1">
    <source>
        <dbReference type="SAM" id="MobiDB-lite"/>
    </source>
</evidence>
<gene>
    <name evidence="2" type="ORF">THAOC_06482</name>
</gene>
<name>K0TLP4_THAOC</name>
<accession>K0TLP4</accession>